<dbReference type="EMBL" id="JACVVK020000090">
    <property type="protein sequence ID" value="KAK7493736.1"/>
    <property type="molecule type" value="Genomic_DNA"/>
</dbReference>
<evidence type="ECO:0000313" key="3">
    <source>
        <dbReference type="Proteomes" id="UP001519460"/>
    </source>
</evidence>
<evidence type="ECO:0000256" key="1">
    <source>
        <dbReference type="SAM" id="SignalP"/>
    </source>
</evidence>
<keyword evidence="1" id="KW-0732">Signal</keyword>
<comment type="caution">
    <text evidence="2">The sequence shown here is derived from an EMBL/GenBank/DDBJ whole genome shotgun (WGS) entry which is preliminary data.</text>
</comment>
<protein>
    <submittedName>
        <fullName evidence="2">Uncharacterized protein</fullName>
    </submittedName>
</protein>
<feature type="chain" id="PRO_5044860356" evidence="1">
    <location>
        <begin position="24"/>
        <end position="784"/>
    </location>
</feature>
<organism evidence="2 3">
    <name type="scientific">Batillaria attramentaria</name>
    <dbReference type="NCBI Taxonomy" id="370345"/>
    <lineage>
        <taxon>Eukaryota</taxon>
        <taxon>Metazoa</taxon>
        <taxon>Spiralia</taxon>
        <taxon>Lophotrochozoa</taxon>
        <taxon>Mollusca</taxon>
        <taxon>Gastropoda</taxon>
        <taxon>Caenogastropoda</taxon>
        <taxon>Sorbeoconcha</taxon>
        <taxon>Cerithioidea</taxon>
        <taxon>Batillariidae</taxon>
        <taxon>Batillaria</taxon>
    </lineage>
</organism>
<dbReference type="PANTHER" id="PTHR16897:SF2">
    <property type="entry name" value="OS03G0226600 PROTEIN"/>
    <property type="match status" value="1"/>
</dbReference>
<proteinExistence type="predicted"/>
<accession>A0ABD0L2I6</accession>
<dbReference type="Proteomes" id="UP001519460">
    <property type="component" value="Unassembled WGS sequence"/>
</dbReference>
<feature type="non-terminal residue" evidence="2">
    <location>
        <position position="784"/>
    </location>
</feature>
<dbReference type="AlphaFoldDB" id="A0ABD0L2I6"/>
<keyword evidence="3" id="KW-1185">Reference proteome</keyword>
<reference evidence="2 3" key="1">
    <citation type="journal article" date="2023" name="Sci. Data">
        <title>Genome assembly of the Korean intertidal mud-creeper Batillaria attramentaria.</title>
        <authorList>
            <person name="Patra A.K."/>
            <person name="Ho P.T."/>
            <person name="Jun S."/>
            <person name="Lee S.J."/>
            <person name="Kim Y."/>
            <person name="Won Y.J."/>
        </authorList>
    </citation>
    <scope>NUCLEOTIDE SEQUENCE [LARGE SCALE GENOMIC DNA]</scope>
    <source>
        <strain evidence="2">Wonlab-2016</strain>
    </source>
</reference>
<feature type="signal peptide" evidence="1">
    <location>
        <begin position="1"/>
        <end position="23"/>
    </location>
</feature>
<sequence length="784" mass="85966">MTTPLSSFCLLCVLALKMTSSLAMTSNSLSFLKDQDSTCLLSRKFDSVRSTCEKTWSTKDETGERVGHGSTCRLKQGQGSVTFRCVGGNWKQIPVTALVIFTVKRIPDGLAPLFVGPRLQENLDTTPAMDICQVMLDVNDEFPDPPSNESSTICGNQLDGVISKVPSNASFKIQADLNMTLSDFPSYITSSKAGLIETKVTIVIVSLQGNETVFLEQTMNSSLWCNQNVSEESPQDPTNPLDCHGTLAMTNLTLQDGENVCVVLEAISGGFYSISAGGSVGSLQPFQRQSTTERICHLLDESKPVHCSESGCQKLLFELSSRLTRTPEIGVVVDGWLDPIPTGGNANQTSQIARYRLEHAAMDSYTYEWDAGSSPSGGPYNVTVLLPDDNPRLYALLLEVRDNAGNVAYARRLVIYDNSSTVKLNDTGAEINLVSANPRATGLWKTDVLSSLCVDWQNRFYNDKMWDLLNPVVDDTIHEINGQYDQTACLQEQLHDGETYDIWINAIDIMGNHKEDRVRVSIDHTGPIVSIGGLRGRFGRDGLYVHNTTDLSSMLLLVHAADPHSGIKTLEWTVGTHDIFDDVGRGSVRVNRLDNSVSTDSSGETKTCNGTDHCYCPSVGPCEIQQYLFTFTSLGSDNGNTGEHNNTDHSITVTATNHAGLRSRQMMDILIDASPPTVGVVLEGLSDDDEDEMDFTRSRVVHVRWHGFLDHESGILLYRVVLADRCLTDQEMDSSNATEIEDGNTTTLTFPSEGRYFTSLVAYNGAMEPSGVACSDGIFYFTER</sequence>
<gene>
    <name evidence="2" type="ORF">BaRGS_00015065</name>
</gene>
<dbReference type="PANTHER" id="PTHR16897">
    <property type="entry name" value="OS10G0105400 PROTEIN"/>
    <property type="match status" value="1"/>
</dbReference>
<evidence type="ECO:0000313" key="2">
    <source>
        <dbReference type="EMBL" id="KAK7493736.1"/>
    </source>
</evidence>
<name>A0ABD0L2I6_9CAEN</name>